<evidence type="ECO:0000259" key="2">
    <source>
        <dbReference type="Pfam" id="PF00308"/>
    </source>
</evidence>
<keyword evidence="5" id="KW-1185">Reference proteome</keyword>
<feature type="domain" description="Chromosomal replication initiator protein DnaA ATPAse" evidence="2">
    <location>
        <begin position="12"/>
        <end position="157"/>
    </location>
</feature>
<comment type="similarity">
    <text evidence="1">Belongs to the DnaA family.</text>
</comment>
<protein>
    <submittedName>
        <fullName evidence="4">DnaA regulatory inactivator Hda</fullName>
    </submittedName>
</protein>
<dbReference type="InterPro" id="IPR020591">
    <property type="entry name" value="Chromosome_initiator_DnaA-like"/>
</dbReference>
<sequence length="231" mass="25480">MQLSLPVLLPDDETFQNFMTGDNALLVAHLENLLTPENQSPSITYISGESGSGKSHLLYALCARGGETGCWVSYFDFNQAREWSVDALAGLEGCDIVCLDNVHALTGLHEWQVAVFDLINRVTESGHARLIITGDAGPALLTLELPDLKSRLSWGMSFTVQKLSENDSIAMLINRAKVRGLTLPDEVAQFMLSRGKRDARSLINALNKLDQLSLQQQRKLTIPFVKQALEL</sequence>
<feature type="domain" description="Hda lid" evidence="3">
    <location>
        <begin position="166"/>
        <end position="229"/>
    </location>
</feature>
<evidence type="ECO:0000256" key="1">
    <source>
        <dbReference type="RuleBase" id="RU004227"/>
    </source>
</evidence>
<dbReference type="AlphaFoldDB" id="A0A8J6M6T9"/>
<evidence type="ECO:0000313" key="5">
    <source>
        <dbReference type="Proteomes" id="UP000601768"/>
    </source>
</evidence>
<dbReference type="InterPro" id="IPR013317">
    <property type="entry name" value="DnaA_dom"/>
</dbReference>
<dbReference type="InterPro" id="IPR017788">
    <property type="entry name" value="Hda"/>
</dbReference>
<dbReference type="Pfam" id="PF00308">
    <property type="entry name" value="Bac_DnaA"/>
    <property type="match status" value="1"/>
</dbReference>
<dbReference type="Pfam" id="PF22688">
    <property type="entry name" value="Hda_lid"/>
    <property type="match status" value="1"/>
</dbReference>
<keyword evidence="1" id="KW-0235">DNA replication</keyword>
<reference evidence="4" key="2">
    <citation type="submission" date="2020-08" db="EMBL/GenBank/DDBJ databases">
        <authorList>
            <person name="Lai Q."/>
        </authorList>
    </citation>
    <scope>NUCLEOTIDE SEQUENCE</scope>
    <source>
        <strain evidence="4">S27-2</strain>
    </source>
</reference>
<dbReference type="Proteomes" id="UP000601768">
    <property type="component" value="Unassembled WGS sequence"/>
</dbReference>
<dbReference type="RefSeq" id="WP_186507865.1">
    <property type="nucleotide sequence ID" value="NZ_JACNEP010000016.1"/>
</dbReference>
<dbReference type="PANTHER" id="PTHR30050:SF5">
    <property type="entry name" value="DNAA REGULATORY INACTIVATOR HDA"/>
    <property type="match status" value="1"/>
</dbReference>
<dbReference type="PANTHER" id="PTHR30050">
    <property type="entry name" value="CHROMOSOMAL REPLICATION INITIATOR PROTEIN DNAA"/>
    <property type="match status" value="1"/>
</dbReference>
<dbReference type="SUPFAM" id="SSF52540">
    <property type="entry name" value="P-loop containing nucleoside triphosphate hydrolases"/>
    <property type="match status" value="1"/>
</dbReference>
<dbReference type="GO" id="GO:0006270">
    <property type="term" value="P:DNA replication initiation"/>
    <property type="evidence" value="ECO:0007669"/>
    <property type="project" value="TreeGrafter"/>
</dbReference>
<name>A0A8J6M6T9_9ALTE</name>
<dbReference type="InterPro" id="IPR055199">
    <property type="entry name" value="Hda_lid"/>
</dbReference>
<dbReference type="Gene3D" id="3.40.50.300">
    <property type="entry name" value="P-loop containing nucleotide triphosphate hydrolases"/>
    <property type="match status" value="1"/>
</dbReference>
<dbReference type="PRINTS" id="PR00051">
    <property type="entry name" value="DNAA"/>
</dbReference>
<dbReference type="EMBL" id="JACNEP010000016">
    <property type="protein sequence ID" value="MBC3767346.1"/>
    <property type="molecule type" value="Genomic_DNA"/>
</dbReference>
<reference evidence="4" key="1">
    <citation type="journal article" date="2018" name="Int. J. Syst. Evol. Microbiol.">
        <title>Neptunicella marina gen. nov., sp. nov., isolated from surface seawater.</title>
        <authorList>
            <person name="Liu X."/>
            <person name="Lai Q."/>
            <person name="Du Y."/>
            <person name="Zhang X."/>
            <person name="Liu Z."/>
            <person name="Sun F."/>
            <person name="Shao Z."/>
        </authorList>
    </citation>
    <scope>NUCLEOTIDE SEQUENCE</scope>
    <source>
        <strain evidence="4">S27-2</strain>
    </source>
</reference>
<proteinExistence type="inferred from homology"/>
<dbReference type="NCBIfam" id="TIGR03420">
    <property type="entry name" value="DnaA_homol_Hda"/>
    <property type="match status" value="1"/>
</dbReference>
<dbReference type="GO" id="GO:0032297">
    <property type="term" value="P:negative regulation of DNA-templated DNA replication initiation"/>
    <property type="evidence" value="ECO:0007669"/>
    <property type="project" value="InterPro"/>
</dbReference>
<gene>
    <name evidence="4" type="primary">hda</name>
    <name evidence="4" type="ORF">H8B19_15825</name>
</gene>
<evidence type="ECO:0000259" key="3">
    <source>
        <dbReference type="Pfam" id="PF22688"/>
    </source>
</evidence>
<comment type="caution">
    <text evidence="4">The sequence shown here is derived from an EMBL/GenBank/DDBJ whole genome shotgun (WGS) entry which is preliminary data.</text>
</comment>
<dbReference type="InterPro" id="IPR027417">
    <property type="entry name" value="P-loop_NTPase"/>
</dbReference>
<accession>A0A8J6M6T9</accession>
<organism evidence="4 5">
    <name type="scientific">Neptunicella marina</name>
    <dbReference type="NCBI Taxonomy" id="2125989"/>
    <lineage>
        <taxon>Bacteria</taxon>
        <taxon>Pseudomonadati</taxon>
        <taxon>Pseudomonadota</taxon>
        <taxon>Gammaproteobacteria</taxon>
        <taxon>Alteromonadales</taxon>
        <taxon>Alteromonadaceae</taxon>
        <taxon>Neptunicella</taxon>
    </lineage>
</organism>
<evidence type="ECO:0000313" key="4">
    <source>
        <dbReference type="EMBL" id="MBC3767346.1"/>
    </source>
</evidence>
<dbReference type="Gene3D" id="1.10.8.60">
    <property type="match status" value="1"/>
</dbReference>